<comment type="similarity">
    <text evidence="2">Belongs to the TspO/BZRP family.</text>
</comment>
<proteinExistence type="inferred from homology"/>
<keyword evidence="5 6" id="KW-0472">Membrane</keyword>
<evidence type="ECO:0000256" key="4">
    <source>
        <dbReference type="ARBA" id="ARBA00022989"/>
    </source>
</evidence>
<evidence type="ECO:0000256" key="2">
    <source>
        <dbReference type="ARBA" id="ARBA00007524"/>
    </source>
</evidence>
<organism evidence="7 8">
    <name type="scientific">Paenibacillus herberti</name>
    <dbReference type="NCBI Taxonomy" id="1619309"/>
    <lineage>
        <taxon>Bacteria</taxon>
        <taxon>Bacillati</taxon>
        <taxon>Bacillota</taxon>
        <taxon>Bacilli</taxon>
        <taxon>Bacillales</taxon>
        <taxon>Paenibacillaceae</taxon>
        <taxon>Paenibacillus</taxon>
    </lineage>
</organism>
<feature type="transmembrane region" description="Helical" evidence="6">
    <location>
        <begin position="234"/>
        <end position="251"/>
    </location>
</feature>
<feature type="transmembrane region" description="Helical" evidence="6">
    <location>
        <begin position="131"/>
        <end position="149"/>
    </location>
</feature>
<dbReference type="GO" id="GO:0016020">
    <property type="term" value="C:membrane"/>
    <property type="evidence" value="ECO:0007669"/>
    <property type="project" value="UniProtKB-SubCell"/>
</dbReference>
<keyword evidence="8" id="KW-1185">Reference proteome</keyword>
<feature type="transmembrane region" description="Helical" evidence="6">
    <location>
        <begin position="186"/>
        <end position="205"/>
    </location>
</feature>
<dbReference type="EMBL" id="NMUQ01000001">
    <property type="protein sequence ID" value="OXM17588.1"/>
    <property type="molecule type" value="Genomic_DNA"/>
</dbReference>
<feature type="transmembrane region" description="Helical" evidence="6">
    <location>
        <begin position="40"/>
        <end position="63"/>
    </location>
</feature>
<protein>
    <recommendedName>
        <fullName evidence="9">Tryptophan-rich sensory protein</fullName>
    </recommendedName>
</protein>
<keyword evidence="3 6" id="KW-0812">Transmembrane</keyword>
<dbReference type="AlphaFoldDB" id="A0A229P605"/>
<dbReference type="Pfam" id="PF03073">
    <property type="entry name" value="TspO_MBR"/>
    <property type="match status" value="1"/>
</dbReference>
<evidence type="ECO:0008006" key="9">
    <source>
        <dbReference type="Google" id="ProtNLM"/>
    </source>
</evidence>
<dbReference type="PANTHER" id="PTHR33802:SF1">
    <property type="entry name" value="XK-RELATED PROTEIN"/>
    <property type="match status" value="1"/>
</dbReference>
<evidence type="ECO:0000313" key="8">
    <source>
        <dbReference type="Proteomes" id="UP000215145"/>
    </source>
</evidence>
<keyword evidence="4 6" id="KW-1133">Transmembrane helix</keyword>
<evidence type="ECO:0000313" key="7">
    <source>
        <dbReference type="EMBL" id="OXM17588.1"/>
    </source>
</evidence>
<evidence type="ECO:0000256" key="5">
    <source>
        <dbReference type="ARBA" id="ARBA00023136"/>
    </source>
</evidence>
<dbReference type="Gene3D" id="1.20.1260.100">
    <property type="entry name" value="TspO/MBR protein"/>
    <property type="match status" value="1"/>
</dbReference>
<name>A0A229P605_9BACL</name>
<evidence type="ECO:0000256" key="1">
    <source>
        <dbReference type="ARBA" id="ARBA00004141"/>
    </source>
</evidence>
<accession>A0A229P605</accession>
<sequence>MNTVGFILMIAVNALAQLLPLAGKTTGELSDKYPVLITPPGYVFSIWSVIYVLLAGFIVYQWTRTGASKGSVKGIRCWFFVNTLLNAGWIVAWHYEQLALSVLIMLLLLLTLIVIYHRVQRSGRSAATGRGAYAPTGGTAGPGTVFLVQLPFSLYLGWISVATIVNVTVLLYDLDWSGFGLDDKTWLIIGLVAAALVGILISWLYRDPFFGLVQAWALSGIAIKEGIPSDASTLSWTLVALLLASSLIQVWRRCRQCRL</sequence>
<gene>
    <name evidence="7" type="ORF">CGZ75_11115</name>
</gene>
<reference evidence="7 8" key="1">
    <citation type="submission" date="2017-07" db="EMBL/GenBank/DDBJ databases">
        <title>Paenibacillus herberti R33 genome sequencing and assembly.</title>
        <authorList>
            <person name="Su W."/>
        </authorList>
    </citation>
    <scope>NUCLEOTIDE SEQUENCE [LARGE SCALE GENOMIC DNA]</scope>
    <source>
        <strain evidence="7 8">R33</strain>
    </source>
</reference>
<feature type="transmembrane region" description="Helical" evidence="6">
    <location>
        <begin position="155"/>
        <end position="174"/>
    </location>
</feature>
<evidence type="ECO:0000256" key="3">
    <source>
        <dbReference type="ARBA" id="ARBA00022692"/>
    </source>
</evidence>
<dbReference type="InterPro" id="IPR004307">
    <property type="entry name" value="TspO_MBR"/>
</dbReference>
<dbReference type="OrthoDB" id="5189031at2"/>
<comment type="caution">
    <text evidence="7">The sequence shown here is derived from an EMBL/GenBank/DDBJ whole genome shotgun (WGS) entry which is preliminary data.</text>
</comment>
<feature type="transmembrane region" description="Helical" evidence="6">
    <location>
        <begin position="98"/>
        <end position="119"/>
    </location>
</feature>
<dbReference type="PANTHER" id="PTHR33802">
    <property type="entry name" value="SI:CH211-161H7.5-RELATED"/>
    <property type="match status" value="1"/>
</dbReference>
<evidence type="ECO:0000256" key="6">
    <source>
        <dbReference type="SAM" id="Phobius"/>
    </source>
</evidence>
<feature type="transmembrane region" description="Helical" evidence="6">
    <location>
        <begin position="75"/>
        <end position="92"/>
    </location>
</feature>
<comment type="subcellular location">
    <subcellularLocation>
        <location evidence="1">Membrane</location>
        <topology evidence="1">Multi-pass membrane protein</topology>
    </subcellularLocation>
</comment>
<dbReference type="Proteomes" id="UP000215145">
    <property type="component" value="Unassembled WGS sequence"/>
</dbReference>
<dbReference type="InterPro" id="IPR038330">
    <property type="entry name" value="TspO/MBR-related_sf"/>
</dbReference>